<dbReference type="AlphaFoldDB" id="A0AAJ0MC50"/>
<dbReference type="PANTHER" id="PTHR46411:SF3">
    <property type="entry name" value="AAA+ ATPASE DOMAIN-CONTAINING PROTEIN"/>
    <property type="match status" value="1"/>
</dbReference>
<dbReference type="Proteomes" id="UP001275084">
    <property type="component" value="Unassembled WGS sequence"/>
</dbReference>
<proteinExistence type="predicted"/>
<name>A0AAJ0MC50_9PEZI</name>
<evidence type="ECO:0000259" key="2">
    <source>
        <dbReference type="SMART" id="SM00382"/>
    </source>
</evidence>
<keyword evidence="4" id="KW-1185">Reference proteome</keyword>
<dbReference type="InterPro" id="IPR027417">
    <property type="entry name" value="P-loop_NTPase"/>
</dbReference>
<feature type="compositionally biased region" description="Basic and acidic residues" evidence="1">
    <location>
        <begin position="383"/>
        <end position="392"/>
    </location>
</feature>
<feature type="compositionally biased region" description="Basic and acidic residues" evidence="1">
    <location>
        <begin position="59"/>
        <end position="73"/>
    </location>
</feature>
<dbReference type="InterPro" id="IPR003593">
    <property type="entry name" value="AAA+_ATPase"/>
</dbReference>
<dbReference type="EMBL" id="JAUIQD010000005">
    <property type="protein sequence ID" value="KAK3349267.1"/>
    <property type="molecule type" value="Genomic_DNA"/>
</dbReference>
<feature type="domain" description="AAA+ ATPase" evidence="2">
    <location>
        <begin position="509"/>
        <end position="636"/>
    </location>
</feature>
<dbReference type="InterPro" id="IPR054289">
    <property type="entry name" value="DUF7025"/>
</dbReference>
<evidence type="ECO:0000256" key="1">
    <source>
        <dbReference type="SAM" id="MobiDB-lite"/>
    </source>
</evidence>
<reference evidence="3" key="2">
    <citation type="submission" date="2023-06" db="EMBL/GenBank/DDBJ databases">
        <authorList>
            <consortium name="Lawrence Berkeley National Laboratory"/>
            <person name="Haridas S."/>
            <person name="Hensen N."/>
            <person name="Bonometti L."/>
            <person name="Westerberg I."/>
            <person name="Brannstrom I.O."/>
            <person name="Guillou S."/>
            <person name="Cros-Aarteil S."/>
            <person name="Calhoun S."/>
            <person name="Kuo A."/>
            <person name="Mondo S."/>
            <person name="Pangilinan J."/>
            <person name="Riley R."/>
            <person name="Labutti K."/>
            <person name="Andreopoulos B."/>
            <person name="Lipzen A."/>
            <person name="Chen C."/>
            <person name="Yanf M."/>
            <person name="Daum C."/>
            <person name="Ng V."/>
            <person name="Clum A."/>
            <person name="Steindorff A."/>
            <person name="Ohm R."/>
            <person name="Martin F."/>
            <person name="Silar P."/>
            <person name="Natvig D."/>
            <person name="Lalanne C."/>
            <person name="Gautier V."/>
            <person name="Ament-Velasquez S.L."/>
            <person name="Kruys A."/>
            <person name="Hutchinson M.I."/>
            <person name="Powell A.J."/>
            <person name="Barry K."/>
            <person name="Miller A.N."/>
            <person name="Grigoriev I.V."/>
            <person name="Debuchy R."/>
            <person name="Gladieux P."/>
            <person name="Thoren M.H."/>
            <person name="Johannesson H."/>
        </authorList>
    </citation>
    <scope>NUCLEOTIDE SEQUENCE</scope>
    <source>
        <strain evidence="3">CBS 955.72</strain>
    </source>
</reference>
<accession>A0AAJ0MC50</accession>
<protein>
    <recommendedName>
        <fullName evidence="2">AAA+ ATPase domain-containing protein</fullName>
    </recommendedName>
</protein>
<dbReference type="Gene3D" id="3.40.50.300">
    <property type="entry name" value="P-loop containing nucleotide triphosphate hydrolases"/>
    <property type="match status" value="1"/>
</dbReference>
<evidence type="ECO:0000313" key="4">
    <source>
        <dbReference type="Proteomes" id="UP001275084"/>
    </source>
</evidence>
<sequence length="806" mass="90756">MKFRRPTADSIAEGIWNLKWKIRSTFKRGDRTLADFSSESSLQDLNQAKTAPNGSPGGHDGDAKGKSGEDAKDAAFGQTPAVKTLYERRNSSDSWIDWVDYPPKQLSKTAAKAQDRVAIKLYKVRDMDKPAVSGRFSLKSFRIDVQNLQLVAALADILKNENEHIEPNDIATFREPFRSLFFCYEDIVAKYKSLAEGDQLRTHMLLLIKVLDDLFGDLRAKRRSLLSSGLISFKLAWTLFPKDREIISWGNNTELILKVIDASVKMINPTQGVLLIRCKVLRFNGEAFVWEDVELDIPQFEGNKPITDLPHYPLSFLSDAEDTKKRMVERGRKVLDYQGLTYCTYTGIGIYHEDKRVEKHNVDGRILIDVVGFNKHHLAQGIREGKDPETRRNMVRGTGRPPPARDRKVLEKAIIAKRLDEHEQQKNKEAMLAKEEDLVFMSPLIDGYALKNKLWLSFYVEDIKPMVWNDQAFDHLVYDEQQKDLVLAFVENHNNTTPMPGDVIKGKGEGLIVLLSGPPGTGKTLTAEAVADRTHRPLVYLQAEDLGINAAMLGANIKRVFQMATEWNAVILLDEADVFMAERHPHDIARNELVSIFLRELEYYRGIIFLTTNLYQTIDSAFRSRVSLHLLFKPLGIEAREAVWRKFLDRLPKPGPEPDVSSLSDKEVDDAPVSVKEETSQAIHGSARPDTVRIWPGIGSSKDEGAKVGPSEAGVNGTAPSEADEAVPQSKGRNRTVVDISDADIKDLAAWQLNGREIKNAVRMVKSWCDCKGYDLTLARLENGIRATSPHSSKLTHQNDLSLYDD</sequence>
<dbReference type="GO" id="GO:0016887">
    <property type="term" value="F:ATP hydrolysis activity"/>
    <property type="evidence" value="ECO:0007669"/>
    <property type="project" value="InterPro"/>
</dbReference>
<dbReference type="Pfam" id="PF00004">
    <property type="entry name" value="AAA"/>
    <property type="match status" value="1"/>
</dbReference>
<dbReference type="SMART" id="SM00382">
    <property type="entry name" value="AAA"/>
    <property type="match status" value="1"/>
</dbReference>
<feature type="region of interest" description="Disordered" evidence="1">
    <location>
        <begin position="36"/>
        <end position="74"/>
    </location>
</feature>
<dbReference type="GO" id="GO:0005524">
    <property type="term" value="F:ATP binding"/>
    <property type="evidence" value="ECO:0007669"/>
    <property type="project" value="InterPro"/>
</dbReference>
<feature type="compositionally biased region" description="Polar residues" evidence="1">
    <location>
        <begin position="36"/>
        <end position="53"/>
    </location>
</feature>
<dbReference type="Pfam" id="PF22942">
    <property type="entry name" value="DUF7025"/>
    <property type="match status" value="1"/>
</dbReference>
<comment type="caution">
    <text evidence="3">The sequence shown here is derived from an EMBL/GenBank/DDBJ whole genome shotgun (WGS) entry which is preliminary data.</text>
</comment>
<feature type="region of interest" description="Disordered" evidence="1">
    <location>
        <begin position="655"/>
        <end position="734"/>
    </location>
</feature>
<organism evidence="3 4">
    <name type="scientific">Lasiosphaeria hispida</name>
    <dbReference type="NCBI Taxonomy" id="260671"/>
    <lineage>
        <taxon>Eukaryota</taxon>
        <taxon>Fungi</taxon>
        <taxon>Dikarya</taxon>
        <taxon>Ascomycota</taxon>
        <taxon>Pezizomycotina</taxon>
        <taxon>Sordariomycetes</taxon>
        <taxon>Sordariomycetidae</taxon>
        <taxon>Sordariales</taxon>
        <taxon>Lasiosphaeriaceae</taxon>
        <taxon>Lasiosphaeria</taxon>
    </lineage>
</organism>
<dbReference type="CDD" id="cd19481">
    <property type="entry name" value="RecA-like_protease"/>
    <property type="match status" value="1"/>
</dbReference>
<dbReference type="InterPro" id="IPR003959">
    <property type="entry name" value="ATPase_AAA_core"/>
</dbReference>
<reference evidence="3" key="1">
    <citation type="journal article" date="2023" name="Mol. Phylogenet. Evol.">
        <title>Genome-scale phylogeny and comparative genomics of the fungal order Sordariales.</title>
        <authorList>
            <person name="Hensen N."/>
            <person name="Bonometti L."/>
            <person name="Westerberg I."/>
            <person name="Brannstrom I.O."/>
            <person name="Guillou S."/>
            <person name="Cros-Aarteil S."/>
            <person name="Calhoun S."/>
            <person name="Haridas S."/>
            <person name="Kuo A."/>
            <person name="Mondo S."/>
            <person name="Pangilinan J."/>
            <person name="Riley R."/>
            <person name="LaButti K."/>
            <person name="Andreopoulos B."/>
            <person name="Lipzen A."/>
            <person name="Chen C."/>
            <person name="Yan M."/>
            <person name="Daum C."/>
            <person name="Ng V."/>
            <person name="Clum A."/>
            <person name="Steindorff A."/>
            <person name="Ohm R.A."/>
            <person name="Martin F."/>
            <person name="Silar P."/>
            <person name="Natvig D.O."/>
            <person name="Lalanne C."/>
            <person name="Gautier V."/>
            <person name="Ament-Velasquez S.L."/>
            <person name="Kruys A."/>
            <person name="Hutchinson M.I."/>
            <person name="Powell A.J."/>
            <person name="Barry K."/>
            <person name="Miller A.N."/>
            <person name="Grigoriev I.V."/>
            <person name="Debuchy R."/>
            <person name="Gladieux P."/>
            <person name="Hiltunen Thoren M."/>
            <person name="Johannesson H."/>
        </authorList>
    </citation>
    <scope>NUCLEOTIDE SEQUENCE</scope>
    <source>
        <strain evidence="3">CBS 955.72</strain>
    </source>
</reference>
<dbReference type="SUPFAM" id="SSF52540">
    <property type="entry name" value="P-loop containing nucleoside triphosphate hydrolases"/>
    <property type="match status" value="1"/>
</dbReference>
<gene>
    <name evidence="3" type="ORF">B0T25DRAFT_238052</name>
</gene>
<dbReference type="PANTHER" id="PTHR46411">
    <property type="entry name" value="FAMILY ATPASE, PUTATIVE-RELATED"/>
    <property type="match status" value="1"/>
</dbReference>
<evidence type="ECO:0000313" key="3">
    <source>
        <dbReference type="EMBL" id="KAK3349267.1"/>
    </source>
</evidence>
<feature type="region of interest" description="Disordered" evidence="1">
    <location>
        <begin position="383"/>
        <end position="404"/>
    </location>
</feature>